<reference evidence="10 11" key="1">
    <citation type="journal article" date="2019" name="Appl. Microbiol. Biotechnol.">
        <title>Uncovering carbohydrate metabolism through a genotype-phenotype association study of 56 lactic acid bacteria genomes.</title>
        <authorList>
            <person name="Buron-Moles G."/>
            <person name="Chailyan A."/>
            <person name="Dolejs I."/>
            <person name="Forster J."/>
            <person name="Miks M.H."/>
        </authorList>
    </citation>
    <scope>NUCLEOTIDE SEQUENCE [LARGE SCALE GENOMIC DNA]</scope>
    <source>
        <strain evidence="10 11">ATCC 49373</strain>
    </source>
</reference>
<dbReference type="InterPro" id="IPR001437">
    <property type="entry name" value="Tscrpt_elong_fac_GreA/B_C"/>
</dbReference>
<keyword evidence="3 7" id="KW-0805">Transcription regulation</keyword>
<dbReference type="EMBL" id="PUFO01000025">
    <property type="protein sequence ID" value="TDG79188.1"/>
    <property type="molecule type" value="Genomic_DNA"/>
</dbReference>
<dbReference type="InterPro" id="IPR036953">
    <property type="entry name" value="GreA/GreB_C_sf"/>
</dbReference>
<accession>A0A4R5NQN2</accession>
<dbReference type="InterPro" id="IPR018151">
    <property type="entry name" value="TF_GreA/GreB_CS"/>
</dbReference>
<dbReference type="FunFam" id="3.10.50.30:FF:000001">
    <property type="entry name" value="Transcription elongation factor GreA"/>
    <property type="match status" value="1"/>
</dbReference>
<dbReference type="PANTHER" id="PTHR30437">
    <property type="entry name" value="TRANSCRIPTION ELONGATION FACTOR GREA"/>
    <property type="match status" value="1"/>
</dbReference>
<protein>
    <recommendedName>
        <fullName evidence="2 7">Transcription elongation factor GreA</fullName>
    </recommendedName>
</protein>
<sequence>MENQKSYPMTAEGKEKLQKQLEDMKMNKRPQVIDRIKIARSYGDLSENSEYESAKDEQSMLESQISSIEHQLQYAEVIDNENTAQDEVTIGKKVTFKELPDEEPEEYTIVGAAEADPMSGKISNESPIAKALLNHKINDEVSIETPGGDMKVQIIKALCQILLIDSFTELEAKRLLVLFLY</sequence>
<dbReference type="InterPro" id="IPR023459">
    <property type="entry name" value="Tscrpt_elong_fac_GreA/B_fam"/>
</dbReference>
<dbReference type="GO" id="GO:0003677">
    <property type="term" value="F:DNA binding"/>
    <property type="evidence" value="ECO:0007669"/>
    <property type="project" value="UniProtKB-KW"/>
</dbReference>
<feature type="domain" description="Transcription elongation factor GreA/GreB N-terminal" evidence="9">
    <location>
        <begin position="8"/>
        <end position="77"/>
    </location>
</feature>
<evidence type="ECO:0000256" key="7">
    <source>
        <dbReference type="RuleBase" id="RU000556"/>
    </source>
</evidence>
<feature type="non-terminal residue" evidence="10">
    <location>
        <position position="181"/>
    </location>
</feature>
<evidence type="ECO:0000256" key="2">
    <source>
        <dbReference type="ARBA" id="ARBA00013729"/>
    </source>
</evidence>
<dbReference type="Pfam" id="PF03449">
    <property type="entry name" value="GreA_GreB_N"/>
    <property type="match status" value="1"/>
</dbReference>
<dbReference type="PANTHER" id="PTHR30437:SF4">
    <property type="entry name" value="TRANSCRIPTION ELONGATION FACTOR GREA"/>
    <property type="match status" value="1"/>
</dbReference>
<dbReference type="InterPro" id="IPR022691">
    <property type="entry name" value="Tscrpt_elong_fac_GreA/B_N"/>
</dbReference>
<dbReference type="Pfam" id="PF01272">
    <property type="entry name" value="GreA_GreB"/>
    <property type="match status" value="1"/>
</dbReference>
<dbReference type="GO" id="GO:0070063">
    <property type="term" value="F:RNA polymerase binding"/>
    <property type="evidence" value="ECO:0007669"/>
    <property type="project" value="InterPro"/>
</dbReference>
<evidence type="ECO:0000313" key="11">
    <source>
        <dbReference type="Proteomes" id="UP000294854"/>
    </source>
</evidence>
<dbReference type="HAMAP" id="MF_00105">
    <property type="entry name" value="GreA_GreB"/>
    <property type="match status" value="1"/>
</dbReference>
<dbReference type="InterPro" id="IPR028624">
    <property type="entry name" value="Tscrpt_elong_fac_GreA/B"/>
</dbReference>
<keyword evidence="4 7" id="KW-0238">DNA-binding</keyword>
<comment type="similarity">
    <text evidence="1 7">Belongs to the GreA/GreB family.</text>
</comment>
<dbReference type="Gene3D" id="3.10.50.30">
    <property type="entry name" value="Transcription elongation factor, GreA/GreB, C-terminal domain"/>
    <property type="match status" value="1"/>
</dbReference>
<evidence type="ECO:0000256" key="5">
    <source>
        <dbReference type="ARBA" id="ARBA00023163"/>
    </source>
</evidence>
<comment type="function">
    <text evidence="6 7">Necessary for efficient RNA polymerase transcription elongation past template-encoded arresting sites. The arresting sites in DNA have the property of trapping a certain fraction of elongating RNA polymerases that pass through, resulting in locked ternary complexes. Cleavage of the nascent transcript by cleavage factors such as GreA or GreB allows the resumption of elongation from the new 3'terminus. GreA releases sequences of 2 to 3 nucleotides.</text>
</comment>
<dbReference type="FunFam" id="1.10.287.180:FF:000001">
    <property type="entry name" value="Transcription elongation factor GreA"/>
    <property type="match status" value="1"/>
</dbReference>
<organism evidence="10 11">
    <name type="scientific">Secundilactobacillus malefermentans</name>
    <dbReference type="NCBI Taxonomy" id="176292"/>
    <lineage>
        <taxon>Bacteria</taxon>
        <taxon>Bacillati</taxon>
        <taxon>Bacillota</taxon>
        <taxon>Bacilli</taxon>
        <taxon>Lactobacillales</taxon>
        <taxon>Lactobacillaceae</taxon>
        <taxon>Secundilactobacillus</taxon>
    </lineage>
</organism>
<dbReference type="OrthoDB" id="9808774at2"/>
<feature type="domain" description="Transcription elongation factor GreA/GreB C-terminal" evidence="8">
    <location>
        <begin position="85"/>
        <end position="156"/>
    </location>
</feature>
<name>A0A4R5NQN2_9LACO</name>
<dbReference type="InterPro" id="IPR036805">
    <property type="entry name" value="Tscrpt_elong_fac_GreA/B_N_sf"/>
</dbReference>
<dbReference type="NCBIfam" id="TIGR01462">
    <property type="entry name" value="greA"/>
    <property type="match status" value="1"/>
</dbReference>
<dbReference type="GO" id="GO:0006354">
    <property type="term" value="P:DNA-templated transcription elongation"/>
    <property type="evidence" value="ECO:0007669"/>
    <property type="project" value="TreeGrafter"/>
</dbReference>
<dbReference type="NCBIfam" id="NF001263">
    <property type="entry name" value="PRK00226.1-4"/>
    <property type="match status" value="1"/>
</dbReference>
<dbReference type="InterPro" id="IPR006359">
    <property type="entry name" value="Tscrpt_elong_fac_GreA"/>
</dbReference>
<proteinExistence type="inferred from homology"/>
<evidence type="ECO:0000256" key="6">
    <source>
        <dbReference type="ARBA" id="ARBA00024916"/>
    </source>
</evidence>
<dbReference type="PROSITE" id="PS00830">
    <property type="entry name" value="GREAB_2"/>
    <property type="match status" value="1"/>
</dbReference>
<dbReference type="AlphaFoldDB" id="A0A4R5NQN2"/>
<dbReference type="Gene3D" id="1.10.287.180">
    <property type="entry name" value="Transcription elongation factor, GreA/GreB, N-terminal domain"/>
    <property type="match status" value="1"/>
</dbReference>
<evidence type="ECO:0000313" key="10">
    <source>
        <dbReference type="EMBL" id="TDG79188.1"/>
    </source>
</evidence>
<dbReference type="GO" id="GO:0032784">
    <property type="term" value="P:regulation of DNA-templated transcription elongation"/>
    <property type="evidence" value="ECO:0007669"/>
    <property type="project" value="InterPro"/>
</dbReference>
<evidence type="ECO:0000259" key="9">
    <source>
        <dbReference type="Pfam" id="PF03449"/>
    </source>
</evidence>
<gene>
    <name evidence="10" type="ORF">C5L31_001137</name>
</gene>
<keyword evidence="5 7" id="KW-0804">Transcription</keyword>
<evidence type="ECO:0000256" key="1">
    <source>
        <dbReference type="ARBA" id="ARBA00008213"/>
    </source>
</evidence>
<dbReference type="Proteomes" id="UP000294854">
    <property type="component" value="Unassembled WGS sequence"/>
</dbReference>
<evidence type="ECO:0000256" key="3">
    <source>
        <dbReference type="ARBA" id="ARBA00023015"/>
    </source>
</evidence>
<dbReference type="PIRSF" id="PIRSF006092">
    <property type="entry name" value="GreA_GreB"/>
    <property type="match status" value="1"/>
</dbReference>
<evidence type="ECO:0000259" key="8">
    <source>
        <dbReference type="Pfam" id="PF01272"/>
    </source>
</evidence>
<dbReference type="SUPFAM" id="SSF46557">
    <property type="entry name" value="GreA transcript cleavage protein, N-terminal domain"/>
    <property type="match status" value="1"/>
</dbReference>
<dbReference type="SUPFAM" id="SSF54534">
    <property type="entry name" value="FKBP-like"/>
    <property type="match status" value="1"/>
</dbReference>
<evidence type="ECO:0000256" key="4">
    <source>
        <dbReference type="ARBA" id="ARBA00023125"/>
    </source>
</evidence>
<comment type="caution">
    <text evidence="10">The sequence shown here is derived from an EMBL/GenBank/DDBJ whole genome shotgun (WGS) entry which is preliminary data.</text>
</comment>
<keyword evidence="11" id="KW-1185">Reference proteome</keyword>